<dbReference type="CDD" id="cd05709">
    <property type="entry name" value="S2P-M50"/>
    <property type="match status" value="1"/>
</dbReference>
<dbReference type="AlphaFoldDB" id="A0A0C2RS91"/>
<evidence type="ECO:0000256" key="3">
    <source>
        <dbReference type="ARBA" id="ARBA00007931"/>
    </source>
</evidence>
<sequence length="378" mass="42002">MEQHNQKKPAKLWPKLAAKAGQLAGGALVGVLIASYIIREDVAFSLNGVVYLLFIMLFSIILSVMIHETGHAIGGKMGGMEVMNLSYGPFVYAKVNGRKRFFFRLPALGYLGRAMMRFPEPIPEEILRKKMLRFIYAGPISNLVTGIPAVAAAYLIWPSGALLIFGVISLFFGLTNLANVETAAGAQSDGRVIAMLKGKEPGAEVILVSYQLLQEDPQAMGRWSDETIEKTVRVIEQYRDWPLASSLLSTIGPYFYTSNPERFLELTEGKVFQPRSKQAAILQDMKDVAAAAGLYFAGKLKDEDNIEEKLQLISDREPVSRYLRDAYLAIVRDQNDKTLAALDQAEAAIGEWHPLYLEGTALHQLTNEMRDRLTLKQS</sequence>
<dbReference type="GO" id="GO:0006508">
    <property type="term" value="P:proteolysis"/>
    <property type="evidence" value="ECO:0007669"/>
    <property type="project" value="InterPro"/>
</dbReference>
<dbReference type="OrthoDB" id="2445542at2"/>
<feature type="transmembrane region" description="Helical" evidence="7">
    <location>
        <begin position="134"/>
        <end position="156"/>
    </location>
</feature>
<feature type="transmembrane region" description="Helical" evidence="7">
    <location>
        <begin position="20"/>
        <end position="38"/>
    </location>
</feature>
<dbReference type="PATRIC" id="fig|220754.4.peg.439"/>
<feature type="transmembrane region" description="Helical" evidence="7">
    <location>
        <begin position="44"/>
        <end position="66"/>
    </location>
</feature>
<evidence type="ECO:0000256" key="7">
    <source>
        <dbReference type="SAM" id="Phobius"/>
    </source>
</evidence>
<proteinExistence type="inferred from homology"/>
<comment type="cofactor">
    <cofactor evidence="1">
        <name>Zn(2+)</name>
        <dbReference type="ChEBI" id="CHEBI:29105"/>
    </cofactor>
</comment>
<keyword evidence="10" id="KW-1185">Reference proteome</keyword>
<evidence type="ECO:0000256" key="1">
    <source>
        <dbReference type="ARBA" id="ARBA00001947"/>
    </source>
</evidence>
<dbReference type="Proteomes" id="UP000031972">
    <property type="component" value="Unassembled WGS sequence"/>
</dbReference>
<organism evidence="9 10">
    <name type="scientific">Jeotgalibacillus campisalis</name>
    <dbReference type="NCBI Taxonomy" id="220754"/>
    <lineage>
        <taxon>Bacteria</taxon>
        <taxon>Bacillati</taxon>
        <taxon>Bacillota</taxon>
        <taxon>Bacilli</taxon>
        <taxon>Bacillales</taxon>
        <taxon>Caryophanaceae</taxon>
        <taxon>Jeotgalibacillus</taxon>
    </lineage>
</organism>
<comment type="caution">
    <text evidence="9">The sequence shown here is derived from an EMBL/GenBank/DDBJ whole genome shotgun (WGS) entry which is preliminary data.</text>
</comment>
<evidence type="ECO:0000256" key="5">
    <source>
        <dbReference type="ARBA" id="ARBA00022989"/>
    </source>
</evidence>
<keyword evidence="4 7" id="KW-0812">Transmembrane</keyword>
<evidence type="ECO:0000313" key="9">
    <source>
        <dbReference type="EMBL" id="KIL53100.1"/>
    </source>
</evidence>
<comment type="similarity">
    <text evidence="3">Belongs to the peptidase M50B family.</text>
</comment>
<evidence type="ECO:0000259" key="8">
    <source>
        <dbReference type="Pfam" id="PF02163"/>
    </source>
</evidence>
<evidence type="ECO:0000256" key="4">
    <source>
        <dbReference type="ARBA" id="ARBA00022692"/>
    </source>
</evidence>
<name>A0A0C2RS91_9BACL</name>
<dbReference type="EMBL" id="JXRR01000001">
    <property type="protein sequence ID" value="KIL53100.1"/>
    <property type="molecule type" value="Genomic_DNA"/>
</dbReference>
<evidence type="ECO:0000256" key="2">
    <source>
        <dbReference type="ARBA" id="ARBA00004141"/>
    </source>
</evidence>
<dbReference type="InterPro" id="IPR008915">
    <property type="entry name" value="Peptidase_M50"/>
</dbReference>
<reference evidence="9 10" key="1">
    <citation type="submission" date="2015-01" db="EMBL/GenBank/DDBJ databases">
        <title>Jeotgalibacillus campisalis genome sequencing.</title>
        <authorList>
            <person name="Goh K.M."/>
            <person name="Chan K.-G."/>
            <person name="Yaakop A.S."/>
            <person name="Ee R."/>
            <person name="Gan H.M."/>
            <person name="Chan C.S."/>
        </authorList>
    </citation>
    <scope>NUCLEOTIDE SEQUENCE [LARGE SCALE GENOMIC DNA]</scope>
    <source>
        <strain evidence="9 10">SF-57</strain>
    </source>
</reference>
<evidence type="ECO:0000313" key="10">
    <source>
        <dbReference type="Proteomes" id="UP000031972"/>
    </source>
</evidence>
<feature type="transmembrane region" description="Helical" evidence="7">
    <location>
        <begin position="162"/>
        <end position="180"/>
    </location>
</feature>
<protein>
    <recommendedName>
        <fullName evidence="8">Peptidase M50 domain-containing protein</fullName>
    </recommendedName>
</protein>
<comment type="subcellular location">
    <subcellularLocation>
        <location evidence="2">Membrane</location>
        <topology evidence="2">Multi-pass membrane protein</topology>
    </subcellularLocation>
</comment>
<gene>
    <name evidence="9" type="ORF">KR50_04290</name>
</gene>
<keyword evidence="5 7" id="KW-1133">Transmembrane helix</keyword>
<dbReference type="Pfam" id="PF02163">
    <property type="entry name" value="Peptidase_M50"/>
    <property type="match status" value="1"/>
</dbReference>
<feature type="domain" description="Peptidase M50" evidence="8">
    <location>
        <begin position="57"/>
        <end position="218"/>
    </location>
</feature>
<dbReference type="GO" id="GO:0016020">
    <property type="term" value="C:membrane"/>
    <property type="evidence" value="ECO:0007669"/>
    <property type="project" value="UniProtKB-SubCell"/>
</dbReference>
<evidence type="ECO:0000256" key="6">
    <source>
        <dbReference type="ARBA" id="ARBA00023136"/>
    </source>
</evidence>
<keyword evidence="6 7" id="KW-0472">Membrane</keyword>
<dbReference type="RefSeq" id="WP_041054149.1">
    <property type="nucleotide sequence ID" value="NZ_JXRR01000001.1"/>
</dbReference>
<accession>A0A0C2RS91</accession>